<protein>
    <recommendedName>
        <fullName evidence="8">Cytochrome b6-f complex subunit 7</fullName>
    </recommendedName>
    <alternativeName>
        <fullName evidence="8">Cytochrome b6-f complex subunit PetM</fullName>
    </alternativeName>
    <alternativeName>
        <fullName evidence="8">Cytochrome b6-f complex subunit VII</fullName>
    </alternativeName>
</protein>
<proteinExistence type="inferred from homology"/>
<dbReference type="SUPFAM" id="SSF103441">
    <property type="entry name" value="PetM subunit of the cytochrome b6f complex"/>
    <property type="match status" value="1"/>
</dbReference>
<keyword evidence="8" id="KW-0793">Thylakoid</keyword>
<dbReference type="Pfam" id="PF08041">
    <property type="entry name" value="PetM"/>
    <property type="match status" value="1"/>
</dbReference>
<keyword evidence="2 8" id="KW-0813">Transport</keyword>
<keyword evidence="6 8" id="KW-1133">Transmembrane helix</keyword>
<dbReference type="InParanoid" id="K9TBX7"/>
<comment type="subcellular location">
    <subcellularLocation>
        <location evidence="8">Cellular thylakoid membrane</location>
        <topology evidence="8">Single-pass membrane protein</topology>
    </subcellularLocation>
    <subcellularLocation>
        <location evidence="1">Membrane</location>
        <topology evidence="1">Single-pass membrane protein</topology>
    </subcellularLocation>
</comment>
<evidence type="ECO:0000256" key="8">
    <source>
        <dbReference type="HAMAP-Rule" id="MF_00396"/>
    </source>
</evidence>
<dbReference type="Proteomes" id="UP000010367">
    <property type="component" value="Chromosome"/>
</dbReference>
<dbReference type="OrthoDB" id="468305at2"/>
<evidence type="ECO:0000256" key="5">
    <source>
        <dbReference type="ARBA" id="ARBA00022982"/>
    </source>
</evidence>
<dbReference type="EMBL" id="CP003607">
    <property type="protein sequence ID" value="AFY80045.1"/>
    <property type="molecule type" value="Genomic_DNA"/>
</dbReference>
<dbReference type="KEGG" id="oac:Oscil6304_0294"/>
<gene>
    <name evidence="8" type="primary">petM</name>
    <name evidence="10" type="ORF">Oscil6304_0294</name>
</gene>
<evidence type="ECO:0000313" key="11">
    <source>
        <dbReference type="Proteomes" id="UP000010367"/>
    </source>
</evidence>
<accession>K9TBX7</accession>
<dbReference type="InterPro" id="IPR012595">
    <property type="entry name" value="PetM_cyt_b6/f_cplx_su7"/>
</dbReference>
<keyword evidence="5 8" id="KW-0249">Electron transport</keyword>
<keyword evidence="3 8" id="KW-0602">Photosynthesis</keyword>
<evidence type="ECO:0000256" key="1">
    <source>
        <dbReference type="ARBA" id="ARBA00004167"/>
    </source>
</evidence>
<evidence type="ECO:0000256" key="4">
    <source>
        <dbReference type="ARBA" id="ARBA00022692"/>
    </source>
</evidence>
<evidence type="ECO:0000256" key="9">
    <source>
        <dbReference type="SAM" id="Phobius"/>
    </source>
</evidence>
<dbReference type="GO" id="GO:0009512">
    <property type="term" value="C:cytochrome b6f complex"/>
    <property type="evidence" value="ECO:0007669"/>
    <property type="project" value="InterPro"/>
</dbReference>
<keyword evidence="11" id="KW-1185">Reference proteome</keyword>
<dbReference type="RefSeq" id="WP_015146695.1">
    <property type="nucleotide sequence ID" value="NC_019693.1"/>
</dbReference>
<evidence type="ECO:0000313" key="10">
    <source>
        <dbReference type="EMBL" id="AFY80045.1"/>
    </source>
</evidence>
<keyword evidence="4 8" id="KW-0812">Transmembrane</keyword>
<keyword evidence="7 8" id="KW-0472">Membrane</keyword>
<comment type="similarity">
    <text evidence="8">Belongs to the PetM family.</text>
</comment>
<dbReference type="HOGENOM" id="CLU_216743_2_1_3"/>
<comment type="function">
    <text evidence="8">Component of the cytochrome b6-f complex, which mediates electron transfer between photosystem II (PSII) and photosystem I (PSI), cyclic electron flow around PSI, and state transitions.</text>
</comment>
<reference evidence="10 11" key="1">
    <citation type="submission" date="2012-06" db="EMBL/GenBank/DDBJ databases">
        <title>Finished chromosome of genome of Oscillatoria acuminata PCC 6304.</title>
        <authorList>
            <consortium name="US DOE Joint Genome Institute"/>
            <person name="Gugger M."/>
            <person name="Coursin T."/>
            <person name="Rippka R."/>
            <person name="Tandeau De Marsac N."/>
            <person name="Huntemann M."/>
            <person name="Wei C.-L."/>
            <person name="Han J."/>
            <person name="Detter J.C."/>
            <person name="Han C."/>
            <person name="Tapia R."/>
            <person name="Davenport K."/>
            <person name="Daligault H."/>
            <person name="Erkkila T."/>
            <person name="Gu W."/>
            <person name="Munk A.C.C."/>
            <person name="Teshima H."/>
            <person name="Xu Y."/>
            <person name="Chain P."/>
            <person name="Chen A."/>
            <person name="Krypides N."/>
            <person name="Mavromatis K."/>
            <person name="Markowitz V."/>
            <person name="Szeto E."/>
            <person name="Ivanova N."/>
            <person name="Mikhailova N."/>
            <person name="Ovchinnikova G."/>
            <person name="Pagani I."/>
            <person name="Pati A."/>
            <person name="Goodwin L."/>
            <person name="Peters L."/>
            <person name="Pitluck S."/>
            <person name="Woyke T."/>
            <person name="Kerfeld C."/>
        </authorList>
    </citation>
    <scope>NUCLEOTIDE SEQUENCE [LARGE SCALE GENOMIC DNA]</scope>
    <source>
        <strain evidence="10 11">PCC 6304</strain>
    </source>
</reference>
<comment type="subunit">
    <text evidence="8">The 4 large subunits of the cytochrome b6-f complex are cytochrome b6, subunit IV (17 kDa polypeptide, PetD), cytochrome f and the Rieske protein, while the 4 small subunits are PetG, PetL, PetM and PetN. The complex functions as a dimer.</text>
</comment>
<evidence type="ECO:0000256" key="7">
    <source>
        <dbReference type="ARBA" id="ARBA00023136"/>
    </source>
</evidence>
<feature type="transmembrane region" description="Helical" evidence="9">
    <location>
        <begin position="6"/>
        <end position="27"/>
    </location>
</feature>
<evidence type="ECO:0000256" key="2">
    <source>
        <dbReference type="ARBA" id="ARBA00022448"/>
    </source>
</evidence>
<dbReference type="AlphaFoldDB" id="K9TBX7"/>
<sequence length="34" mass="3574">MTGEIFTTAFLAFALVMVGLALGFALLKIQGAEE</sequence>
<dbReference type="STRING" id="56110.Oscil6304_0294"/>
<name>K9TBX7_9CYAN</name>
<dbReference type="GO" id="GO:0009055">
    <property type="term" value="F:electron transfer activity"/>
    <property type="evidence" value="ECO:0007669"/>
    <property type="project" value="UniProtKB-UniRule"/>
</dbReference>
<evidence type="ECO:0000256" key="3">
    <source>
        <dbReference type="ARBA" id="ARBA00022531"/>
    </source>
</evidence>
<organism evidence="10 11">
    <name type="scientific">Oscillatoria acuminata PCC 6304</name>
    <dbReference type="NCBI Taxonomy" id="56110"/>
    <lineage>
        <taxon>Bacteria</taxon>
        <taxon>Bacillati</taxon>
        <taxon>Cyanobacteriota</taxon>
        <taxon>Cyanophyceae</taxon>
        <taxon>Oscillatoriophycideae</taxon>
        <taxon>Oscillatoriales</taxon>
        <taxon>Oscillatoriaceae</taxon>
        <taxon>Oscillatoria</taxon>
    </lineage>
</organism>
<dbReference type="HAMAP" id="MF_00396">
    <property type="entry name" value="Cytb6_f_PetM"/>
    <property type="match status" value="1"/>
</dbReference>
<evidence type="ECO:0000256" key="6">
    <source>
        <dbReference type="ARBA" id="ARBA00022989"/>
    </source>
</evidence>
<dbReference type="GO" id="GO:0031676">
    <property type="term" value="C:plasma membrane-derived thylakoid membrane"/>
    <property type="evidence" value="ECO:0007669"/>
    <property type="project" value="UniProtKB-SubCell"/>
</dbReference>
<dbReference type="GO" id="GO:0015979">
    <property type="term" value="P:photosynthesis"/>
    <property type="evidence" value="ECO:0007669"/>
    <property type="project" value="UniProtKB-KW"/>
</dbReference>